<name>A0A0G0NPW1_9BACT</name>
<accession>A0A0G0NPW1</accession>
<keyword evidence="4" id="KW-0267">Excision nuclease</keyword>
<dbReference type="Pfam" id="PF01541">
    <property type="entry name" value="GIY-YIG"/>
    <property type="match status" value="1"/>
</dbReference>
<dbReference type="PROSITE" id="PS50164">
    <property type="entry name" value="GIY_YIG"/>
    <property type="match status" value="1"/>
</dbReference>
<keyword evidence="3" id="KW-0228">DNA excision</keyword>
<dbReference type="AlphaFoldDB" id="A0A0G0NPW1"/>
<evidence type="ECO:0000256" key="5">
    <source>
        <dbReference type="ARBA" id="ARBA00023204"/>
    </source>
</evidence>
<protein>
    <submittedName>
        <fullName evidence="8">Excinuclease ABC C subunit domain protein</fullName>
    </submittedName>
</protein>
<dbReference type="InterPro" id="IPR047296">
    <property type="entry name" value="GIY-YIG_UvrC_Cho"/>
</dbReference>
<dbReference type="EMBL" id="LBVC01000002">
    <property type="protein sequence ID" value="KKQ79106.1"/>
    <property type="molecule type" value="Genomic_DNA"/>
</dbReference>
<dbReference type="Proteomes" id="UP000034324">
    <property type="component" value="Unassembled WGS sequence"/>
</dbReference>
<dbReference type="PANTHER" id="PTHR30562">
    <property type="entry name" value="UVRC/OXIDOREDUCTASE"/>
    <property type="match status" value="1"/>
</dbReference>
<evidence type="ECO:0000256" key="4">
    <source>
        <dbReference type="ARBA" id="ARBA00022881"/>
    </source>
</evidence>
<reference evidence="8 9" key="1">
    <citation type="journal article" date="2015" name="Nature">
        <title>rRNA introns, odd ribosomes, and small enigmatic genomes across a large radiation of phyla.</title>
        <authorList>
            <person name="Brown C.T."/>
            <person name="Hug L.A."/>
            <person name="Thomas B.C."/>
            <person name="Sharon I."/>
            <person name="Castelle C.J."/>
            <person name="Singh A."/>
            <person name="Wilkins M.J."/>
            <person name="Williams K.H."/>
            <person name="Banfield J.F."/>
        </authorList>
    </citation>
    <scope>NUCLEOTIDE SEQUENCE [LARGE SCALE GENOMIC DNA]</scope>
</reference>
<evidence type="ECO:0000256" key="2">
    <source>
        <dbReference type="ARBA" id="ARBA00022763"/>
    </source>
</evidence>
<evidence type="ECO:0000259" key="6">
    <source>
        <dbReference type="PROSITE" id="PS50164"/>
    </source>
</evidence>
<dbReference type="FunFam" id="3.40.1440.10:FF:000001">
    <property type="entry name" value="UvrABC system protein C"/>
    <property type="match status" value="1"/>
</dbReference>
<dbReference type="InterPro" id="IPR050066">
    <property type="entry name" value="UvrABC_protein_C"/>
</dbReference>
<keyword evidence="5" id="KW-0234">DNA repair</keyword>
<dbReference type="PATRIC" id="fig|1618432.3.peg.23"/>
<dbReference type="SUPFAM" id="SSF82771">
    <property type="entry name" value="GIY-YIG endonuclease"/>
    <property type="match status" value="1"/>
</dbReference>
<dbReference type="PANTHER" id="PTHR30562:SF1">
    <property type="entry name" value="UVRABC SYSTEM PROTEIN C"/>
    <property type="match status" value="1"/>
</dbReference>
<dbReference type="PROSITE" id="PS50165">
    <property type="entry name" value="UVRC"/>
    <property type="match status" value="1"/>
</dbReference>
<organism evidence="8 9">
    <name type="scientific">Candidatus Daviesbacteria bacterium GW2011_GWF2_38_6</name>
    <dbReference type="NCBI Taxonomy" id="1618432"/>
    <lineage>
        <taxon>Bacteria</taxon>
        <taxon>Candidatus Daviesiibacteriota</taxon>
    </lineage>
</organism>
<dbReference type="GO" id="GO:0006289">
    <property type="term" value="P:nucleotide-excision repair"/>
    <property type="evidence" value="ECO:0007669"/>
    <property type="project" value="InterPro"/>
</dbReference>
<proteinExistence type="predicted"/>
<dbReference type="SMART" id="SM00465">
    <property type="entry name" value="GIYc"/>
    <property type="match status" value="1"/>
</dbReference>
<feature type="domain" description="UvrC family homology region profile" evidence="7">
    <location>
        <begin position="249"/>
        <end position="347"/>
    </location>
</feature>
<evidence type="ECO:0000256" key="3">
    <source>
        <dbReference type="ARBA" id="ARBA00022769"/>
    </source>
</evidence>
<dbReference type="InterPro" id="IPR035901">
    <property type="entry name" value="GIY-YIG_endonuc_sf"/>
</dbReference>
<dbReference type="InterPro" id="IPR038476">
    <property type="entry name" value="UvrC_RNase_H_dom_sf"/>
</dbReference>
<dbReference type="InterPro" id="IPR036876">
    <property type="entry name" value="UVR_dom_sf"/>
</dbReference>
<evidence type="ECO:0000256" key="1">
    <source>
        <dbReference type="ARBA" id="ARBA00022490"/>
    </source>
</evidence>
<evidence type="ECO:0000313" key="9">
    <source>
        <dbReference type="Proteomes" id="UP000034324"/>
    </source>
</evidence>
<dbReference type="InterPro" id="IPR000305">
    <property type="entry name" value="GIY-YIG_endonuc"/>
</dbReference>
<dbReference type="CDD" id="cd10434">
    <property type="entry name" value="GIY-YIG_UvrC_Cho"/>
    <property type="match status" value="1"/>
</dbReference>
<sequence length="408" mass="47174">MLNSKINLKRIPRKPGVYLFKDKTGQIIYVGKAIDLKSRIASYFSGVHLRGVRIKNLVSKIDDVQTMVVESELEALILEANLIKKYLPRFNIRLIDDKDYLYIKVTKETYPKIITARKHELKDSLNFFGPFPSSTTVKNTLGSLRKVFPWCNGGRKACFYYHLNLCSGACIGEITQEDYRKIINRFIKFLDGKKENLIQELNKEMLDEAKKQNFEKAGKIKKTIDGIFYLTQSQRVFSYLDNPNFLEDEKKLALQELQKVLGLKKIPERIEGYDISNISGKEAVGSMVVLTNGEIDKSQYRKFKIRTENKPNDVGMMREIIQRRLRNDWLLPDLIIVDGGRGQANAVDLEIPVFGLAKRLEWLYPPEGPIIKLPRKSPALKLLQKLRDEAHRFALSYHRKLHDKIILT</sequence>
<evidence type="ECO:0000313" key="8">
    <source>
        <dbReference type="EMBL" id="KKQ79106.1"/>
    </source>
</evidence>
<feature type="domain" description="GIY-YIG" evidence="6">
    <location>
        <begin position="13"/>
        <end position="92"/>
    </location>
</feature>
<comment type="caution">
    <text evidence="8">The sequence shown here is derived from an EMBL/GenBank/DDBJ whole genome shotgun (WGS) entry which is preliminary data.</text>
</comment>
<dbReference type="GO" id="GO:0009381">
    <property type="term" value="F:excinuclease ABC activity"/>
    <property type="evidence" value="ECO:0007669"/>
    <property type="project" value="InterPro"/>
</dbReference>
<dbReference type="Gene3D" id="3.40.1440.10">
    <property type="entry name" value="GIY-YIG endonuclease"/>
    <property type="match status" value="1"/>
</dbReference>
<dbReference type="Pfam" id="PF08459">
    <property type="entry name" value="UvrC_RNaseH_dom"/>
    <property type="match status" value="1"/>
</dbReference>
<dbReference type="Gene3D" id="3.30.420.340">
    <property type="entry name" value="UvrC, RNAse H endonuclease domain"/>
    <property type="match status" value="1"/>
</dbReference>
<gene>
    <name evidence="8" type="ORF">US99_C0002G0003</name>
</gene>
<dbReference type="InterPro" id="IPR001162">
    <property type="entry name" value="UvrC_RNase_H_dom"/>
</dbReference>
<keyword evidence="1" id="KW-0963">Cytoplasm</keyword>
<dbReference type="GO" id="GO:0009380">
    <property type="term" value="C:excinuclease repair complex"/>
    <property type="evidence" value="ECO:0007669"/>
    <property type="project" value="TreeGrafter"/>
</dbReference>
<dbReference type="SUPFAM" id="SSF46600">
    <property type="entry name" value="C-terminal UvrC-binding domain of UvrB"/>
    <property type="match status" value="1"/>
</dbReference>
<keyword evidence="2" id="KW-0227">DNA damage</keyword>
<evidence type="ECO:0000259" key="7">
    <source>
        <dbReference type="PROSITE" id="PS50165"/>
    </source>
</evidence>